<evidence type="ECO:0000256" key="3">
    <source>
        <dbReference type="ARBA" id="ARBA00023136"/>
    </source>
</evidence>
<evidence type="ECO:0000256" key="2">
    <source>
        <dbReference type="ARBA" id="ARBA00022989"/>
    </source>
</evidence>
<feature type="region of interest" description="Disordered" evidence="4">
    <location>
        <begin position="1"/>
        <end position="24"/>
    </location>
</feature>
<dbReference type="InterPro" id="IPR036640">
    <property type="entry name" value="ABC1_TM_sf"/>
</dbReference>
<evidence type="ECO:0000313" key="6">
    <source>
        <dbReference type="EMBL" id="CAF3442973.1"/>
    </source>
</evidence>
<keyword evidence="3 5" id="KW-0472">Membrane</keyword>
<feature type="transmembrane region" description="Helical" evidence="5">
    <location>
        <begin position="80"/>
        <end position="104"/>
    </location>
</feature>
<sequence length="228" mass="26219">MGDRQPLLGRSHRFSIDSNGSCDGTTERRLPSFRLADWMLWVRGESSNTKSDEFDDGEQTDYEKPVGFLQLFRFTNRVDLILIFAYLCAVMGHALNYVFGIFIVNQINGLFAAVSFCINPDNEHENLTFFTENSKPWSHDVGVGQCDNISFRTLYNSDEISKSTLTALMPTIESKIMGKIHLLFILGFAQLGFALIEYYTWNSYIQRQMFRMNISLFQSLIQRVSKIN</sequence>
<dbReference type="GO" id="GO:0016020">
    <property type="term" value="C:membrane"/>
    <property type="evidence" value="ECO:0007669"/>
    <property type="project" value="InterPro"/>
</dbReference>
<evidence type="ECO:0000256" key="5">
    <source>
        <dbReference type="SAM" id="Phobius"/>
    </source>
</evidence>
<keyword evidence="1 5" id="KW-0812">Transmembrane</keyword>
<reference evidence="6" key="1">
    <citation type="submission" date="2021-02" db="EMBL/GenBank/DDBJ databases">
        <authorList>
            <person name="Nowell W R."/>
        </authorList>
    </citation>
    <scope>NUCLEOTIDE SEQUENCE</scope>
</reference>
<feature type="transmembrane region" description="Helical" evidence="5">
    <location>
        <begin position="180"/>
        <end position="201"/>
    </location>
</feature>
<protein>
    <submittedName>
        <fullName evidence="6">Uncharacterized protein</fullName>
    </submittedName>
</protein>
<organism evidence="6 7">
    <name type="scientific">Rotaria socialis</name>
    <dbReference type="NCBI Taxonomy" id="392032"/>
    <lineage>
        <taxon>Eukaryota</taxon>
        <taxon>Metazoa</taxon>
        <taxon>Spiralia</taxon>
        <taxon>Gnathifera</taxon>
        <taxon>Rotifera</taxon>
        <taxon>Eurotatoria</taxon>
        <taxon>Bdelloidea</taxon>
        <taxon>Philodinida</taxon>
        <taxon>Philodinidae</taxon>
        <taxon>Rotaria</taxon>
    </lineage>
</organism>
<evidence type="ECO:0000313" key="7">
    <source>
        <dbReference type="Proteomes" id="UP000663872"/>
    </source>
</evidence>
<dbReference type="EMBL" id="CAJNYT010002015">
    <property type="protein sequence ID" value="CAF3442973.1"/>
    <property type="molecule type" value="Genomic_DNA"/>
</dbReference>
<dbReference type="Gene3D" id="1.20.1560.10">
    <property type="entry name" value="ABC transporter type 1, transmembrane domain"/>
    <property type="match status" value="1"/>
</dbReference>
<dbReference type="AlphaFoldDB" id="A0A818DHR7"/>
<dbReference type="GO" id="GO:0005524">
    <property type="term" value="F:ATP binding"/>
    <property type="evidence" value="ECO:0007669"/>
    <property type="project" value="InterPro"/>
</dbReference>
<evidence type="ECO:0000256" key="4">
    <source>
        <dbReference type="SAM" id="MobiDB-lite"/>
    </source>
</evidence>
<proteinExistence type="predicted"/>
<dbReference type="Proteomes" id="UP000663872">
    <property type="component" value="Unassembled WGS sequence"/>
</dbReference>
<evidence type="ECO:0000256" key="1">
    <source>
        <dbReference type="ARBA" id="ARBA00022692"/>
    </source>
</evidence>
<accession>A0A818DHR7</accession>
<gene>
    <name evidence="6" type="ORF">GRG538_LOCUS13635</name>
</gene>
<name>A0A818DHR7_9BILA</name>
<comment type="caution">
    <text evidence="6">The sequence shown here is derived from an EMBL/GenBank/DDBJ whole genome shotgun (WGS) entry which is preliminary data.</text>
</comment>
<keyword evidence="2 5" id="KW-1133">Transmembrane helix</keyword>